<keyword evidence="5" id="KW-0689">Ribosomal protein</keyword>
<keyword evidence="7" id="KW-1185">Reference proteome</keyword>
<evidence type="ECO:0000256" key="2">
    <source>
        <dbReference type="ARBA" id="ARBA00022723"/>
    </source>
</evidence>
<sequence length="138" mass="15253">MTPFLLEISVHLEEPQHTHEQQGPNKTEDRSVAKPIFLALCNLVCGDTAKHTTKVGIGKSRTCSGASLRKMVKKMEISQHPECTNSFCGKTKMKRQVVGIWHCGVCMKMKTVAGSAWTHTTTSAAKSATRKLKELKDQ</sequence>
<comment type="similarity">
    <text evidence="1">Belongs to the eukaryotic ribosomal protein eL43 family.</text>
</comment>
<dbReference type="InterPro" id="IPR002674">
    <property type="entry name" value="Ribosomal_eL43"/>
</dbReference>
<dbReference type="PANTHER" id="PTHR48188:SF1">
    <property type="entry name" value="LARGE RIBOSOMAL SUBUNIT PROTEIN EL43-RELATED"/>
    <property type="match status" value="1"/>
</dbReference>
<protein>
    <submittedName>
        <fullName evidence="8">Large ribosomal subunit protein eL43-like</fullName>
    </submittedName>
</protein>
<dbReference type="InterPro" id="IPR011332">
    <property type="entry name" value="Ribosomal_zn-bd"/>
</dbReference>
<reference evidence="8" key="2">
    <citation type="submission" date="2025-08" db="UniProtKB">
        <authorList>
            <consortium name="RefSeq"/>
        </authorList>
    </citation>
    <scope>IDENTIFICATION</scope>
    <source>
        <tissue evidence="8">Cell line</tissue>
    </source>
</reference>
<dbReference type="Pfam" id="PF01780">
    <property type="entry name" value="Ribosomal_L37ae"/>
    <property type="match status" value="1"/>
</dbReference>
<keyword evidence="4" id="KW-0862">Zinc</keyword>
<evidence type="ECO:0000313" key="8">
    <source>
        <dbReference type="RefSeq" id="XP_072607332.1"/>
    </source>
</evidence>
<dbReference type="Gene3D" id="2.20.25.30">
    <property type="match status" value="1"/>
</dbReference>
<reference evidence="7" key="1">
    <citation type="submission" date="2025-05" db="UniProtKB">
        <authorList>
            <consortium name="RefSeq"/>
        </authorList>
    </citation>
    <scope>NUCLEOTIDE SEQUENCE [LARGE SCALE GENOMIC DNA]</scope>
</reference>
<proteinExistence type="inferred from homology"/>
<keyword evidence="3" id="KW-0863">Zinc-finger</keyword>
<keyword evidence="6" id="KW-0687">Ribonucleoprotein</keyword>
<evidence type="ECO:0000256" key="4">
    <source>
        <dbReference type="ARBA" id="ARBA00022833"/>
    </source>
</evidence>
<evidence type="ECO:0000256" key="6">
    <source>
        <dbReference type="ARBA" id="ARBA00023274"/>
    </source>
</evidence>
<organism evidence="7 8">
    <name type="scientific">Vulpes vulpes</name>
    <name type="common">Red fox</name>
    <dbReference type="NCBI Taxonomy" id="9627"/>
    <lineage>
        <taxon>Eukaryota</taxon>
        <taxon>Metazoa</taxon>
        <taxon>Chordata</taxon>
        <taxon>Craniata</taxon>
        <taxon>Vertebrata</taxon>
        <taxon>Euteleostomi</taxon>
        <taxon>Mammalia</taxon>
        <taxon>Eutheria</taxon>
        <taxon>Laurasiatheria</taxon>
        <taxon>Carnivora</taxon>
        <taxon>Caniformia</taxon>
        <taxon>Canidae</taxon>
        <taxon>Vulpes</taxon>
    </lineage>
</organism>
<evidence type="ECO:0000256" key="1">
    <source>
        <dbReference type="ARBA" id="ARBA00008672"/>
    </source>
</evidence>
<evidence type="ECO:0000256" key="5">
    <source>
        <dbReference type="ARBA" id="ARBA00022980"/>
    </source>
</evidence>
<dbReference type="SUPFAM" id="SSF57829">
    <property type="entry name" value="Zn-binding ribosomal proteins"/>
    <property type="match status" value="1"/>
</dbReference>
<gene>
    <name evidence="8" type="primary">LOC140598026</name>
</gene>
<dbReference type="InterPro" id="IPR011331">
    <property type="entry name" value="Ribosomal_eL37/eL43"/>
</dbReference>
<dbReference type="GeneID" id="140598026"/>
<accession>A0ABM4ZXR5</accession>
<dbReference type="RefSeq" id="XP_072607332.1">
    <property type="nucleotide sequence ID" value="XM_072751231.1"/>
</dbReference>
<name>A0ABM4ZXR5_VULVU</name>
<dbReference type="Proteomes" id="UP001652641">
    <property type="component" value="Chromosome 2"/>
</dbReference>
<evidence type="ECO:0000313" key="7">
    <source>
        <dbReference type="Proteomes" id="UP001652641"/>
    </source>
</evidence>
<dbReference type="PANTHER" id="PTHR48188">
    <property type="entry name" value="60S RIBOSOMAL PROTEIN L43"/>
    <property type="match status" value="1"/>
</dbReference>
<keyword evidence="2" id="KW-0479">Metal-binding</keyword>
<evidence type="ECO:0000256" key="3">
    <source>
        <dbReference type="ARBA" id="ARBA00022771"/>
    </source>
</evidence>